<feature type="domain" description="YspA cpYpsA-related SLOG" evidence="1">
    <location>
        <begin position="1"/>
        <end position="69"/>
    </location>
</feature>
<dbReference type="Pfam" id="PF10686">
    <property type="entry name" value="YAcAr"/>
    <property type="match status" value="1"/>
</dbReference>
<evidence type="ECO:0000313" key="2">
    <source>
        <dbReference type="EMBL" id="KKK60379.1"/>
    </source>
</evidence>
<name>A0A0F8Z1T9_9ZZZZ</name>
<organism evidence="2">
    <name type="scientific">marine sediment metagenome</name>
    <dbReference type="NCBI Taxonomy" id="412755"/>
    <lineage>
        <taxon>unclassified sequences</taxon>
        <taxon>metagenomes</taxon>
        <taxon>ecological metagenomes</taxon>
    </lineage>
</organism>
<dbReference type="InterPro" id="IPR019627">
    <property type="entry name" value="YAcAr"/>
</dbReference>
<sequence>MRVLICGAAPRKGIGGWKDPWPIIRELRNLPSTAVIIHGNAKGADKLAGELAYGLGFQVIPIDAEWGRYGKGAGPIRNKKMLSMRPDLVLAFHEDISQSKGTRNMISIARKAGVEVRVFSS</sequence>
<evidence type="ECO:0000259" key="1">
    <source>
        <dbReference type="Pfam" id="PF10686"/>
    </source>
</evidence>
<accession>A0A0F8Z1T9</accession>
<proteinExistence type="predicted"/>
<dbReference type="AlphaFoldDB" id="A0A0F8Z1T9"/>
<gene>
    <name evidence="2" type="ORF">LCGC14_3024940</name>
</gene>
<reference evidence="2" key="1">
    <citation type="journal article" date="2015" name="Nature">
        <title>Complex archaea that bridge the gap between prokaryotes and eukaryotes.</title>
        <authorList>
            <person name="Spang A."/>
            <person name="Saw J.H."/>
            <person name="Jorgensen S.L."/>
            <person name="Zaremba-Niedzwiedzka K."/>
            <person name="Martijn J."/>
            <person name="Lind A.E."/>
            <person name="van Eijk R."/>
            <person name="Schleper C."/>
            <person name="Guy L."/>
            <person name="Ettema T.J."/>
        </authorList>
    </citation>
    <scope>NUCLEOTIDE SEQUENCE</scope>
</reference>
<comment type="caution">
    <text evidence="2">The sequence shown here is derived from an EMBL/GenBank/DDBJ whole genome shotgun (WGS) entry which is preliminary data.</text>
</comment>
<protein>
    <recommendedName>
        <fullName evidence="1">YspA cpYpsA-related SLOG domain-containing protein</fullName>
    </recommendedName>
</protein>
<dbReference type="EMBL" id="LAZR01062999">
    <property type="protein sequence ID" value="KKK60379.1"/>
    <property type="molecule type" value="Genomic_DNA"/>
</dbReference>